<name>A0A0C3DME0_9AGAM</name>
<evidence type="ECO:0000256" key="1">
    <source>
        <dbReference type="ARBA" id="ARBA00022614"/>
    </source>
</evidence>
<dbReference type="GO" id="GO:0005737">
    <property type="term" value="C:cytoplasm"/>
    <property type="evidence" value="ECO:0007669"/>
    <property type="project" value="TreeGrafter"/>
</dbReference>
<reference evidence="5" key="2">
    <citation type="submission" date="2015-01" db="EMBL/GenBank/DDBJ databases">
        <title>Evolutionary Origins and Diversification of the Mycorrhizal Mutualists.</title>
        <authorList>
            <consortium name="DOE Joint Genome Institute"/>
            <consortium name="Mycorrhizal Genomics Consortium"/>
            <person name="Kohler A."/>
            <person name="Kuo A."/>
            <person name="Nagy L.G."/>
            <person name="Floudas D."/>
            <person name="Copeland A."/>
            <person name="Barry K.W."/>
            <person name="Cichocki N."/>
            <person name="Veneault-Fourrey C."/>
            <person name="LaButti K."/>
            <person name="Lindquist E.A."/>
            <person name="Lipzen A."/>
            <person name="Lundell T."/>
            <person name="Morin E."/>
            <person name="Murat C."/>
            <person name="Riley R."/>
            <person name="Ohm R."/>
            <person name="Sun H."/>
            <person name="Tunlid A."/>
            <person name="Henrissat B."/>
            <person name="Grigoriev I.V."/>
            <person name="Hibbett D.S."/>
            <person name="Martin F."/>
        </authorList>
    </citation>
    <scope>NUCLEOTIDE SEQUENCE [LARGE SCALE GENOMIC DNA]</scope>
    <source>
        <strain evidence="5">Foug A</strain>
    </source>
</reference>
<dbReference type="SUPFAM" id="SSF52075">
    <property type="entry name" value="Outer arm dynein light chain 1"/>
    <property type="match status" value="1"/>
</dbReference>
<dbReference type="AlphaFoldDB" id="A0A0C3DME0"/>
<sequence length="529" mass="58576">MPFTPASSTDSSPSSSPVLSTVDSSPLSSPHLEPYALDPPSPTTDLPLSHPFAGSTKATKRHPHYEKKLPTTPPAMLSRPAGLFRDAGGSRSLMDDDFMGSDTSSPTRDSPPHRTSRYLDREECLWEEALRRPFDTGIGHVDLSNQQLKRIPTSIADLSSFFNTSEVSEQTMFSGRSLSRINTEPSFASKTRSFSRTQSIVDSGKERHVLQLYLSGNMISALPPQLFTLQNLSVLSLRGNQLTYLPGEICRLRNLRELNISLNRLTFLPWEIRHMTLEKLQLYPNPFLPEPSRPFKPTHSGRTLSSRQSITRLASMRKEAANTPSPADITVSPVTIPFPAVPPLTELCLRILLSPVDEGPDAATVIAEYYDVPLSDQWNIPAHIHRVLAESVPGLLRPRKRFSMDAAPHAFSDGRQRSASQLGTARCANPDHATSVFVRHAAERFTWERHIAGVDVGAAVPLRWRGCMQTCLDFLDAARVANDKATVNPDIRMLEVNHQDSDDMGMDLDDVVQVVHLGSVGLSMDEFDE</sequence>
<organism evidence="4 5">
    <name type="scientific">Scleroderma citrinum Foug A</name>
    <dbReference type="NCBI Taxonomy" id="1036808"/>
    <lineage>
        <taxon>Eukaryota</taxon>
        <taxon>Fungi</taxon>
        <taxon>Dikarya</taxon>
        <taxon>Basidiomycota</taxon>
        <taxon>Agaricomycotina</taxon>
        <taxon>Agaricomycetes</taxon>
        <taxon>Agaricomycetidae</taxon>
        <taxon>Boletales</taxon>
        <taxon>Sclerodermatineae</taxon>
        <taxon>Sclerodermataceae</taxon>
        <taxon>Scleroderma</taxon>
    </lineage>
</organism>
<keyword evidence="1" id="KW-0433">Leucine-rich repeat</keyword>
<dbReference type="PANTHER" id="PTHR48051:SF1">
    <property type="entry name" value="RAS SUPPRESSOR PROTEIN 1"/>
    <property type="match status" value="1"/>
</dbReference>
<dbReference type="EMBL" id="KN822104">
    <property type="protein sequence ID" value="KIM57201.1"/>
    <property type="molecule type" value="Genomic_DNA"/>
</dbReference>
<keyword evidence="5" id="KW-1185">Reference proteome</keyword>
<dbReference type="SMART" id="SM00369">
    <property type="entry name" value="LRR_TYP"/>
    <property type="match status" value="3"/>
</dbReference>
<dbReference type="InterPro" id="IPR003591">
    <property type="entry name" value="Leu-rich_rpt_typical-subtyp"/>
</dbReference>
<proteinExistence type="predicted"/>
<feature type="region of interest" description="Disordered" evidence="3">
    <location>
        <begin position="1"/>
        <end position="116"/>
    </location>
</feature>
<dbReference type="PANTHER" id="PTHR48051">
    <property type="match status" value="1"/>
</dbReference>
<evidence type="ECO:0000256" key="3">
    <source>
        <dbReference type="SAM" id="MobiDB-lite"/>
    </source>
</evidence>
<dbReference type="InterPro" id="IPR001611">
    <property type="entry name" value="Leu-rich_rpt"/>
</dbReference>
<evidence type="ECO:0000256" key="2">
    <source>
        <dbReference type="ARBA" id="ARBA00022737"/>
    </source>
</evidence>
<dbReference type="Pfam" id="PF13855">
    <property type="entry name" value="LRR_8"/>
    <property type="match status" value="1"/>
</dbReference>
<dbReference type="InterPro" id="IPR050216">
    <property type="entry name" value="LRR_domain-containing"/>
</dbReference>
<protein>
    <submittedName>
        <fullName evidence="4">Uncharacterized protein</fullName>
    </submittedName>
</protein>
<dbReference type="Gene3D" id="3.80.10.10">
    <property type="entry name" value="Ribonuclease Inhibitor"/>
    <property type="match status" value="1"/>
</dbReference>
<dbReference type="HOGENOM" id="CLU_023474_0_0_1"/>
<keyword evidence="2" id="KW-0677">Repeat</keyword>
<feature type="compositionally biased region" description="Low complexity" evidence="3">
    <location>
        <begin position="7"/>
        <end position="30"/>
    </location>
</feature>
<dbReference type="OrthoDB" id="660555at2759"/>
<dbReference type="InterPro" id="IPR032675">
    <property type="entry name" value="LRR_dom_sf"/>
</dbReference>
<dbReference type="InParanoid" id="A0A0C3DME0"/>
<evidence type="ECO:0000313" key="5">
    <source>
        <dbReference type="Proteomes" id="UP000053989"/>
    </source>
</evidence>
<reference evidence="4 5" key="1">
    <citation type="submission" date="2014-04" db="EMBL/GenBank/DDBJ databases">
        <authorList>
            <consortium name="DOE Joint Genome Institute"/>
            <person name="Kuo A."/>
            <person name="Kohler A."/>
            <person name="Nagy L.G."/>
            <person name="Floudas D."/>
            <person name="Copeland A."/>
            <person name="Barry K.W."/>
            <person name="Cichocki N."/>
            <person name="Veneault-Fourrey C."/>
            <person name="LaButti K."/>
            <person name="Lindquist E.A."/>
            <person name="Lipzen A."/>
            <person name="Lundell T."/>
            <person name="Morin E."/>
            <person name="Murat C."/>
            <person name="Sun H."/>
            <person name="Tunlid A."/>
            <person name="Henrissat B."/>
            <person name="Grigoriev I.V."/>
            <person name="Hibbett D.S."/>
            <person name="Martin F."/>
            <person name="Nordberg H.P."/>
            <person name="Cantor M.N."/>
            <person name="Hua S.X."/>
        </authorList>
    </citation>
    <scope>NUCLEOTIDE SEQUENCE [LARGE SCALE GENOMIC DNA]</scope>
    <source>
        <strain evidence="4 5">Foug A</strain>
    </source>
</reference>
<dbReference type="Proteomes" id="UP000053989">
    <property type="component" value="Unassembled WGS sequence"/>
</dbReference>
<accession>A0A0C3DME0</accession>
<gene>
    <name evidence="4" type="ORF">SCLCIDRAFT_1219649</name>
</gene>
<dbReference type="STRING" id="1036808.A0A0C3DME0"/>
<evidence type="ECO:0000313" key="4">
    <source>
        <dbReference type="EMBL" id="KIM57201.1"/>
    </source>
</evidence>